<evidence type="ECO:0000313" key="3">
    <source>
        <dbReference type="Proteomes" id="UP000199199"/>
    </source>
</evidence>
<keyword evidence="3" id="KW-1185">Reference proteome</keyword>
<dbReference type="EMBL" id="FOZS01000002">
    <property type="protein sequence ID" value="SFS70390.1"/>
    <property type="molecule type" value="Genomic_DNA"/>
</dbReference>
<evidence type="ECO:0000259" key="1">
    <source>
        <dbReference type="Pfam" id="PF26420"/>
    </source>
</evidence>
<dbReference type="AlphaFoldDB" id="A0A1I6S0L4"/>
<organism evidence="2 3">
    <name type="scientific">Halostagnicola kamekurae</name>
    <dbReference type="NCBI Taxonomy" id="619731"/>
    <lineage>
        <taxon>Archaea</taxon>
        <taxon>Methanobacteriati</taxon>
        <taxon>Methanobacteriota</taxon>
        <taxon>Stenosarchaea group</taxon>
        <taxon>Halobacteria</taxon>
        <taxon>Halobacteriales</taxon>
        <taxon>Natrialbaceae</taxon>
        <taxon>Halostagnicola</taxon>
    </lineage>
</organism>
<reference evidence="3" key="1">
    <citation type="submission" date="2016-10" db="EMBL/GenBank/DDBJ databases">
        <authorList>
            <person name="Varghese N."/>
            <person name="Submissions S."/>
        </authorList>
    </citation>
    <scope>NUCLEOTIDE SEQUENCE [LARGE SCALE GENOMIC DNA]</scope>
    <source>
        <strain evidence="3">DSM 22427</strain>
    </source>
</reference>
<dbReference type="InterPro" id="IPR058872">
    <property type="entry name" value="Halo_prof"/>
</dbReference>
<proteinExistence type="predicted"/>
<dbReference type="RefSeq" id="WP_092905543.1">
    <property type="nucleotide sequence ID" value="NZ_FOZS01000002.1"/>
</dbReference>
<feature type="domain" description="Profilin fold" evidence="1">
    <location>
        <begin position="15"/>
        <end position="109"/>
    </location>
</feature>
<protein>
    <recommendedName>
        <fullName evidence="1">Profilin fold domain-containing protein</fullName>
    </recommendedName>
</protein>
<accession>A0A1I6S0L4</accession>
<sequence>MTDGTEKDVDTTEGVTERRDEVVARVRSHAGQIARELALLQGGDYGQESFETAAATWTVKYEAGDIQYLRFDPNSGEETYVISTKQPPAPDALERAMDDYGTFIEAYNEYVASFDDVLADVPDEFPAIESAADLVAERDRIVRQIRDVGTEMAGQLQRYDGEYGTYSTTISGTRWELKWDGSEVSYLRVGGSDGTYLLSQYGPPSASELRRLAPDVEAFVESFNDEIADLEADLDRVSIRKDE</sequence>
<gene>
    <name evidence="2" type="ORF">SAMN04488556_2348</name>
</gene>
<name>A0A1I6S0L4_9EURY</name>
<dbReference type="OrthoDB" id="200571at2157"/>
<dbReference type="Proteomes" id="UP000199199">
    <property type="component" value="Unassembled WGS sequence"/>
</dbReference>
<feature type="domain" description="Profilin fold" evidence="1">
    <location>
        <begin position="134"/>
        <end position="225"/>
    </location>
</feature>
<dbReference type="Pfam" id="PF26420">
    <property type="entry name" value="Halo_prof"/>
    <property type="match status" value="2"/>
</dbReference>
<evidence type="ECO:0000313" key="2">
    <source>
        <dbReference type="EMBL" id="SFS70390.1"/>
    </source>
</evidence>